<dbReference type="PROSITE" id="PS50089">
    <property type="entry name" value="ZF_RING_2"/>
    <property type="match status" value="1"/>
</dbReference>
<dbReference type="VEuPathDB" id="FungiDB:FUN_015503"/>
<dbReference type="GO" id="GO:0008270">
    <property type="term" value="F:zinc ion binding"/>
    <property type="evidence" value="ECO:0007669"/>
    <property type="project" value="UniProtKB-KW"/>
</dbReference>
<proteinExistence type="predicted"/>
<reference evidence="5 6" key="1">
    <citation type="submission" date="2016-04" db="EMBL/GenBank/DDBJ databases">
        <title>Genome analyses suggest a sexual origin of heterokaryosis in a supposedly ancient asexual fungus.</title>
        <authorList>
            <person name="Ropars J."/>
            <person name="Sedzielewska K."/>
            <person name="Noel J."/>
            <person name="Charron P."/>
            <person name="Farinelli L."/>
            <person name="Marton T."/>
            <person name="Kruger M."/>
            <person name="Pelin A."/>
            <person name="Brachmann A."/>
            <person name="Corradi N."/>
        </authorList>
    </citation>
    <scope>NUCLEOTIDE SEQUENCE [LARGE SCALE GENOMIC DNA]</scope>
    <source>
        <strain evidence="5 6">C2</strain>
    </source>
</reference>
<organism evidence="5 6">
    <name type="scientific">Rhizophagus irregularis</name>
    <dbReference type="NCBI Taxonomy" id="588596"/>
    <lineage>
        <taxon>Eukaryota</taxon>
        <taxon>Fungi</taxon>
        <taxon>Fungi incertae sedis</taxon>
        <taxon>Mucoromycota</taxon>
        <taxon>Glomeromycotina</taxon>
        <taxon>Glomeromycetes</taxon>
        <taxon>Glomerales</taxon>
        <taxon>Glomeraceae</taxon>
        <taxon>Rhizophagus</taxon>
    </lineage>
</organism>
<accession>A0A2N1NBA1</accession>
<evidence type="ECO:0000313" key="5">
    <source>
        <dbReference type="EMBL" id="PKK71129.1"/>
    </source>
</evidence>
<name>A0A2N1NBA1_9GLOM</name>
<dbReference type="Gene3D" id="3.30.40.10">
    <property type="entry name" value="Zinc/RING finger domain, C3HC4 (zinc finger)"/>
    <property type="match status" value="1"/>
</dbReference>
<dbReference type="VEuPathDB" id="FungiDB:FUN_015502"/>
<dbReference type="VEuPathDB" id="FungiDB:RhiirA1_543130"/>
<dbReference type="AlphaFoldDB" id="A0A2N1NBA1"/>
<dbReference type="CDD" id="cd16448">
    <property type="entry name" value="RING-H2"/>
    <property type="match status" value="1"/>
</dbReference>
<gene>
    <name evidence="5" type="ORF">RhiirC2_711371</name>
</gene>
<feature type="compositionally biased region" description="Basic and acidic residues" evidence="3">
    <location>
        <begin position="375"/>
        <end position="388"/>
    </location>
</feature>
<keyword evidence="1" id="KW-0863">Zinc-finger</keyword>
<dbReference type="InterPro" id="IPR013083">
    <property type="entry name" value="Znf_RING/FYVE/PHD"/>
</dbReference>
<sequence>MKANKEETLCWVNFGKEFIHQYDDIINSSNGRIGEKKAKGIIYDEMLDHLAIIREKRFKEECVRLPKISCDTLDNFSKHDSLEYESGSSKEIDSATSSPQIYPAKIESEVIDLDGDDDCLAGITDSDLWGGKVPPNTDEGMNEAKADEYDPEADLDSDDCLAGITEEDLWGVEVPLKVEEEMSSSSSVSDSDYDEQLHEELTCKEVARLEALEAIKPQSDIDFDFDDEILDGSHRPEAKFYSMSLSNIRNLAYNILKKLGDDAVKDKEFTELAKCPECDKDVLSPEFEAFTVLSCGHIFHRECIEKTFLLTQQSYCPVADCTTFLKPLLTERSFSVSSQSSSPSIVSRMSSQLQLNSPIIQEEERVLGANEEEVEVHPDDNSNKKRTNEATNSSPSKKSKKHIAECHPEDSNILKKLIPEERNDDARLVLIRSYYFFGEELEKRIAHYRQTNEEHEALKKLYDEVKDQLHKEVTKNALRKKADRARKVYDLFFHIGDDKEQRMLFIQRIKMFSVTSILNLSPV</sequence>
<evidence type="ECO:0000256" key="1">
    <source>
        <dbReference type="PROSITE-ProRule" id="PRU00175"/>
    </source>
</evidence>
<evidence type="ECO:0000313" key="6">
    <source>
        <dbReference type="Proteomes" id="UP000233469"/>
    </source>
</evidence>
<dbReference type="EMBL" id="LLXL01000546">
    <property type="protein sequence ID" value="PKK71129.1"/>
    <property type="molecule type" value="Genomic_DNA"/>
</dbReference>
<dbReference type="SUPFAM" id="SSF57850">
    <property type="entry name" value="RING/U-box"/>
    <property type="match status" value="1"/>
</dbReference>
<feature type="domain" description="RING-type" evidence="4">
    <location>
        <begin position="275"/>
        <end position="318"/>
    </location>
</feature>
<evidence type="ECO:0000256" key="2">
    <source>
        <dbReference type="SAM" id="Coils"/>
    </source>
</evidence>
<evidence type="ECO:0000259" key="4">
    <source>
        <dbReference type="PROSITE" id="PS50089"/>
    </source>
</evidence>
<keyword evidence="1" id="KW-0479">Metal-binding</keyword>
<protein>
    <recommendedName>
        <fullName evidence="4">RING-type domain-containing protein</fullName>
    </recommendedName>
</protein>
<keyword evidence="1" id="KW-0862">Zinc</keyword>
<feature type="coiled-coil region" evidence="2">
    <location>
        <begin position="438"/>
        <end position="468"/>
    </location>
</feature>
<dbReference type="VEuPathDB" id="FungiDB:RhiirFUN_012382"/>
<keyword evidence="2" id="KW-0175">Coiled coil</keyword>
<dbReference type="Proteomes" id="UP000233469">
    <property type="component" value="Unassembled WGS sequence"/>
</dbReference>
<feature type="region of interest" description="Disordered" evidence="3">
    <location>
        <begin position="371"/>
        <end position="405"/>
    </location>
</feature>
<dbReference type="InterPro" id="IPR001841">
    <property type="entry name" value="Znf_RING"/>
</dbReference>
<evidence type="ECO:0000256" key="3">
    <source>
        <dbReference type="SAM" id="MobiDB-lite"/>
    </source>
</evidence>
<reference evidence="5 6" key="2">
    <citation type="submission" date="2017-10" db="EMBL/GenBank/DDBJ databases">
        <title>Extensive intraspecific genome diversity in a model arbuscular mycorrhizal fungus.</title>
        <authorList>
            <person name="Chen E.C.H."/>
            <person name="Morin E."/>
            <person name="Baudet D."/>
            <person name="Noel J."/>
            <person name="Ndikumana S."/>
            <person name="Charron P."/>
            <person name="St-Onge C."/>
            <person name="Giorgi J."/>
            <person name="Grigoriev I.V."/>
            <person name="Roux C."/>
            <person name="Martin F.M."/>
            <person name="Corradi N."/>
        </authorList>
    </citation>
    <scope>NUCLEOTIDE SEQUENCE [LARGE SCALE GENOMIC DNA]</scope>
    <source>
        <strain evidence="5 6">C2</strain>
    </source>
</reference>
<comment type="caution">
    <text evidence="5">The sequence shown here is derived from an EMBL/GenBank/DDBJ whole genome shotgun (WGS) entry which is preliminary data.</text>
</comment>